<evidence type="ECO:0000313" key="4">
    <source>
        <dbReference type="EMBL" id="KAJ7619280.1"/>
    </source>
</evidence>
<organism evidence="3 5">
    <name type="scientific">Roridomyces roridus</name>
    <dbReference type="NCBI Taxonomy" id="1738132"/>
    <lineage>
        <taxon>Eukaryota</taxon>
        <taxon>Fungi</taxon>
        <taxon>Dikarya</taxon>
        <taxon>Basidiomycota</taxon>
        <taxon>Agaricomycotina</taxon>
        <taxon>Agaricomycetes</taxon>
        <taxon>Agaricomycetidae</taxon>
        <taxon>Agaricales</taxon>
        <taxon>Marasmiineae</taxon>
        <taxon>Mycenaceae</taxon>
        <taxon>Roridomyces</taxon>
    </lineage>
</organism>
<feature type="domain" description="BAG" evidence="2">
    <location>
        <begin position="256"/>
        <end position="297"/>
    </location>
</feature>
<evidence type="ECO:0000313" key="5">
    <source>
        <dbReference type="Proteomes" id="UP001221142"/>
    </source>
</evidence>
<evidence type="ECO:0000256" key="1">
    <source>
        <dbReference type="SAM" id="MobiDB-lite"/>
    </source>
</evidence>
<proteinExistence type="predicted"/>
<sequence length="344" mass="39252">MFNSYYPQSSYSPFYQQPSPYARALAQQQARARAQQQAEQERLLNLRAQQQRAARSRYLPDGYERYAPDGYARYEPEEENYVSPRQRALVEAQRRQEALEQRKREATQRAAAALKQQHQQQQQPQAEEEIQTTPSRPQTHSQSRSREPSPHASTSTPPPPPPFTEHTHTPEQLDAAATTIQTHYRAHRALHAISQLQNKFHAVKADFKVPTTIDYKSPSGAGVVSVPVPRTLPPVETETAEAKLAYTPTNVPLHTYTELLSRLLVSLDAVESRGDARVRERRRAVVREVEAEAARIESFWRGVWAAHQLKQKEGEEEQEVSTMVTTPELSADEEEDDEIPKKME</sequence>
<dbReference type="SUPFAM" id="SSF63491">
    <property type="entry name" value="BAG domain"/>
    <property type="match status" value="1"/>
</dbReference>
<keyword evidence="5" id="KW-1185">Reference proteome</keyword>
<dbReference type="EMBL" id="JARKIF010000050">
    <property type="protein sequence ID" value="KAJ7607432.1"/>
    <property type="molecule type" value="Genomic_DNA"/>
</dbReference>
<evidence type="ECO:0000259" key="2">
    <source>
        <dbReference type="Pfam" id="PF02179"/>
    </source>
</evidence>
<protein>
    <recommendedName>
        <fullName evidence="2">BAG domain-containing protein</fullName>
    </recommendedName>
</protein>
<feature type="compositionally biased region" description="Polar residues" evidence="1">
    <location>
        <begin position="132"/>
        <end position="142"/>
    </location>
</feature>
<feature type="compositionally biased region" description="Basic and acidic residues" evidence="1">
    <location>
        <begin position="93"/>
        <end position="107"/>
    </location>
</feature>
<dbReference type="Proteomes" id="UP001221142">
    <property type="component" value="Unassembled WGS sequence"/>
</dbReference>
<comment type="caution">
    <text evidence="3">The sequence shown here is derived from an EMBL/GenBank/DDBJ whole genome shotgun (WGS) entry which is preliminary data.</text>
</comment>
<name>A0AAD7B0Y4_9AGAR</name>
<reference evidence="3" key="1">
    <citation type="submission" date="2023-03" db="EMBL/GenBank/DDBJ databases">
        <title>Massive genome expansion in bonnet fungi (Mycena s.s.) driven by repeated elements and novel gene families across ecological guilds.</title>
        <authorList>
            <consortium name="Lawrence Berkeley National Laboratory"/>
            <person name="Harder C.B."/>
            <person name="Miyauchi S."/>
            <person name="Viragh M."/>
            <person name="Kuo A."/>
            <person name="Thoen E."/>
            <person name="Andreopoulos B."/>
            <person name="Lu D."/>
            <person name="Skrede I."/>
            <person name="Drula E."/>
            <person name="Henrissat B."/>
            <person name="Morin E."/>
            <person name="Kohler A."/>
            <person name="Barry K."/>
            <person name="LaButti K."/>
            <person name="Morin E."/>
            <person name="Salamov A."/>
            <person name="Lipzen A."/>
            <person name="Mereny Z."/>
            <person name="Hegedus B."/>
            <person name="Baldrian P."/>
            <person name="Stursova M."/>
            <person name="Weitz H."/>
            <person name="Taylor A."/>
            <person name="Grigoriev I.V."/>
            <person name="Nagy L.G."/>
            <person name="Martin F."/>
            <person name="Kauserud H."/>
        </authorList>
    </citation>
    <scope>NUCLEOTIDE SEQUENCE</scope>
    <source>
        <strain evidence="3">9284</strain>
    </source>
</reference>
<gene>
    <name evidence="4" type="ORF">FB45DRAFT_930306</name>
    <name evidence="3" type="ORF">FB45DRAFT_948309</name>
</gene>
<feature type="region of interest" description="Disordered" evidence="1">
    <location>
        <begin position="310"/>
        <end position="344"/>
    </location>
</feature>
<accession>A0AAD7B0Y4</accession>
<dbReference type="Gene3D" id="1.20.58.120">
    <property type="entry name" value="BAG domain"/>
    <property type="match status" value="1"/>
</dbReference>
<feature type="region of interest" description="Disordered" evidence="1">
    <location>
        <begin position="93"/>
        <end position="168"/>
    </location>
</feature>
<evidence type="ECO:0000313" key="3">
    <source>
        <dbReference type="EMBL" id="KAJ7607432.1"/>
    </source>
</evidence>
<dbReference type="EMBL" id="JARKIF010000018">
    <property type="protein sequence ID" value="KAJ7619280.1"/>
    <property type="molecule type" value="Genomic_DNA"/>
</dbReference>
<dbReference type="InterPro" id="IPR036533">
    <property type="entry name" value="BAG_dom_sf"/>
</dbReference>
<dbReference type="GO" id="GO:0051087">
    <property type="term" value="F:protein-folding chaperone binding"/>
    <property type="evidence" value="ECO:0007669"/>
    <property type="project" value="InterPro"/>
</dbReference>
<feature type="compositionally biased region" description="Low complexity" evidence="1">
    <location>
        <begin position="108"/>
        <end position="125"/>
    </location>
</feature>
<dbReference type="Pfam" id="PF02179">
    <property type="entry name" value="BAG"/>
    <property type="match status" value="1"/>
</dbReference>
<dbReference type="AlphaFoldDB" id="A0AAD7B0Y4"/>
<dbReference type="InterPro" id="IPR003103">
    <property type="entry name" value="BAG_domain"/>
</dbReference>